<dbReference type="SUPFAM" id="SSF53067">
    <property type="entry name" value="Actin-like ATPase domain"/>
    <property type="match status" value="2"/>
</dbReference>
<proteinExistence type="inferred from homology"/>
<dbReference type="InterPro" id="IPR043129">
    <property type="entry name" value="ATPase_NBD"/>
</dbReference>
<evidence type="ECO:0000259" key="6">
    <source>
        <dbReference type="Pfam" id="PF00370"/>
    </source>
</evidence>
<dbReference type="GO" id="GO:0005524">
    <property type="term" value="F:ATP binding"/>
    <property type="evidence" value="ECO:0007669"/>
    <property type="project" value="UniProtKB-KW"/>
</dbReference>
<evidence type="ECO:0000256" key="1">
    <source>
        <dbReference type="ARBA" id="ARBA00009156"/>
    </source>
</evidence>
<feature type="domain" description="Carbohydrate kinase FGGY C-terminal" evidence="7">
    <location>
        <begin position="194"/>
        <end position="374"/>
    </location>
</feature>
<evidence type="ECO:0000256" key="5">
    <source>
        <dbReference type="ARBA" id="ARBA00022840"/>
    </source>
</evidence>
<comment type="similarity">
    <text evidence="1">Belongs to the FGGY kinase family.</text>
</comment>
<keyword evidence="3" id="KW-0547">Nucleotide-binding</keyword>
<dbReference type="PANTHER" id="PTHR10196:SF69">
    <property type="entry name" value="GLYCEROL KINASE"/>
    <property type="match status" value="1"/>
</dbReference>
<dbReference type="Pfam" id="PF00370">
    <property type="entry name" value="FGGY_N"/>
    <property type="match status" value="1"/>
</dbReference>
<name>A0A3B1B7B6_9ZZZZ</name>
<dbReference type="AlphaFoldDB" id="A0A3B1B7B6"/>
<reference evidence="8" key="1">
    <citation type="submission" date="2018-06" db="EMBL/GenBank/DDBJ databases">
        <authorList>
            <person name="Zhirakovskaya E."/>
        </authorList>
    </citation>
    <scope>NUCLEOTIDE SEQUENCE</scope>
</reference>
<evidence type="ECO:0000256" key="2">
    <source>
        <dbReference type="ARBA" id="ARBA00022679"/>
    </source>
</evidence>
<keyword evidence="5" id="KW-0067">ATP-binding</keyword>
<dbReference type="GO" id="GO:0006071">
    <property type="term" value="P:glycerol metabolic process"/>
    <property type="evidence" value="ECO:0007669"/>
    <property type="project" value="TreeGrafter"/>
</dbReference>
<evidence type="ECO:0000256" key="4">
    <source>
        <dbReference type="ARBA" id="ARBA00022777"/>
    </source>
</evidence>
<dbReference type="Gene3D" id="3.30.420.40">
    <property type="match status" value="2"/>
</dbReference>
<sequence length="416" mass="46684">MVSQLAEKSRYISAVGLATQRSNVVCWDKHTGQALSPVISWQDTRAHQWLADLNLDREDIHKNTGLFPSAHYGASKLRWCLDNLPAVQQALQEQRLCCGPMSSFLVQNLVEQKSLVADPVSASRTLLWHIHRQDWDEHLLTTFGIPLEVLPKCVPTRHAYGDIIVNDQTLPLTVVTGDQSAAMYATGNLQFETAYINTGTGAFVSRPSGYALRYARRLLTSVIFSDQDESQYVMEGTVNGAGSAIEWMQQHQPVDDLWQQLPGWLEAISDPPLFLNGVSGLASPYWVADFETEYQPDAEPAANYVAVIESIAFLIHANVQEMVKFASPPQQLQISGGFANLDGLCQRLADLTRLPIYRPTECEATTRGLAYLVAARPTHWPENTHGPWFKPQENVVLDSRFLLWEQAMLQRMRHDK</sequence>
<evidence type="ECO:0000313" key="8">
    <source>
        <dbReference type="EMBL" id="VAX00997.1"/>
    </source>
</evidence>
<accession>A0A3B1B7B6</accession>
<dbReference type="EMBL" id="UOFR01000080">
    <property type="protein sequence ID" value="VAX00997.1"/>
    <property type="molecule type" value="Genomic_DNA"/>
</dbReference>
<evidence type="ECO:0000256" key="3">
    <source>
        <dbReference type="ARBA" id="ARBA00022741"/>
    </source>
</evidence>
<keyword evidence="4 8" id="KW-0418">Kinase</keyword>
<dbReference type="GO" id="GO:0005829">
    <property type="term" value="C:cytosol"/>
    <property type="evidence" value="ECO:0007669"/>
    <property type="project" value="TreeGrafter"/>
</dbReference>
<dbReference type="GO" id="GO:0004370">
    <property type="term" value="F:glycerol kinase activity"/>
    <property type="evidence" value="ECO:0007669"/>
    <property type="project" value="UniProtKB-EC"/>
</dbReference>
<keyword evidence="2 8" id="KW-0808">Transferase</keyword>
<dbReference type="Pfam" id="PF02782">
    <property type="entry name" value="FGGY_C"/>
    <property type="match status" value="1"/>
</dbReference>
<protein>
    <submittedName>
        <fullName evidence="8">Glycerol kinase</fullName>
        <ecNumber evidence="8">2.7.1.30</ecNumber>
    </submittedName>
</protein>
<feature type="domain" description="Carbohydrate kinase FGGY N-terminal" evidence="6">
    <location>
        <begin position="8"/>
        <end position="163"/>
    </location>
</feature>
<dbReference type="InterPro" id="IPR018485">
    <property type="entry name" value="FGGY_C"/>
</dbReference>
<dbReference type="InterPro" id="IPR018484">
    <property type="entry name" value="FGGY_N"/>
</dbReference>
<organism evidence="8">
    <name type="scientific">hydrothermal vent metagenome</name>
    <dbReference type="NCBI Taxonomy" id="652676"/>
    <lineage>
        <taxon>unclassified sequences</taxon>
        <taxon>metagenomes</taxon>
        <taxon>ecological metagenomes</taxon>
    </lineage>
</organism>
<evidence type="ECO:0000259" key="7">
    <source>
        <dbReference type="Pfam" id="PF02782"/>
    </source>
</evidence>
<dbReference type="EC" id="2.7.1.30" evidence="8"/>
<gene>
    <name evidence="8" type="ORF">MNBD_GAMMA21-1123</name>
</gene>
<dbReference type="PANTHER" id="PTHR10196">
    <property type="entry name" value="SUGAR KINASE"/>
    <property type="match status" value="1"/>
</dbReference>